<evidence type="ECO:0000313" key="1">
    <source>
        <dbReference type="EMBL" id="MFD1190815.1"/>
    </source>
</evidence>
<gene>
    <name evidence="1" type="ORF">ACFQ27_09505</name>
</gene>
<organism evidence="1 2">
    <name type="scientific">Phenylobacterium conjunctum</name>
    <dbReference type="NCBI Taxonomy" id="1298959"/>
    <lineage>
        <taxon>Bacteria</taxon>
        <taxon>Pseudomonadati</taxon>
        <taxon>Pseudomonadota</taxon>
        <taxon>Alphaproteobacteria</taxon>
        <taxon>Caulobacterales</taxon>
        <taxon>Caulobacteraceae</taxon>
        <taxon>Phenylobacterium</taxon>
    </lineage>
</organism>
<proteinExistence type="predicted"/>
<protein>
    <submittedName>
        <fullName evidence="1">Uncharacterized protein</fullName>
    </submittedName>
</protein>
<dbReference type="EMBL" id="JBHTLQ010000017">
    <property type="protein sequence ID" value="MFD1190815.1"/>
    <property type="molecule type" value="Genomic_DNA"/>
</dbReference>
<comment type="caution">
    <text evidence="1">The sequence shown here is derived from an EMBL/GenBank/DDBJ whole genome shotgun (WGS) entry which is preliminary data.</text>
</comment>
<keyword evidence="2" id="KW-1185">Reference proteome</keyword>
<reference evidence="2" key="1">
    <citation type="journal article" date="2019" name="Int. J. Syst. Evol. Microbiol.">
        <title>The Global Catalogue of Microorganisms (GCM) 10K type strain sequencing project: providing services to taxonomists for standard genome sequencing and annotation.</title>
        <authorList>
            <consortium name="The Broad Institute Genomics Platform"/>
            <consortium name="The Broad Institute Genome Sequencing Center for Infectious Disease"/>
            <person name="Wu L."/>
            <person name="Ma J."/>
        </authorList>
    </citation>
    <scope>NUCLEOTIDE SEQUENCE [LARGE SCALE GENOMIC DNA]</scope>
    <source>
        <strain evidence="2">CCUG 55074</strain>
    </source>
</reference>
<accession>A0ABW3T1L7</accession>
<evidence type="ECO:0000313" key="2">
    <source>
        <dbReference type="Proteomes" id="UP001597216"/>
    </source>
</evidence>
<dbReference type="RefSeq" id="WP_377353423.1">
    <property type="nucleotide sequence ID" value="NZ_JBHTLQ010000017.1"/>
</dbReference>
<name>A0ABW3T1L7_9CAUL</name>
<dbReference type="Proteomes" id="UP001597216">
    <property type="component" value="Unassembled WGS sequence"/>
</dbReference>
<sequence length="175" mass="18579">MPDEPTPPEAEKPAKSWLEANTKAISMLGSACIITGWGFIHRMHDAPSPPAIEQQAPPRQTVSAPLQIANGDAVIPQDEIAALYGAPNPATVSAVLQKAREFCNATGTDEKPLNADVLAEMANGEIAAFDAVRKRGVALTEADKACYRDANIMAYQNVENTTYIEDASGNTADAQ</sequence>